<feature type="transmembrane region" description="Helical" evidence="7">
    <location>
        <begin position="172"/>
        <end position="193"/>
    </location>
</feature>
<gene>
    <name evidence="8" type="ORF">WJX84_004077</name>
</gene>
<keyword evidence="4 7" id="KW-1133">Transmembrane helix</keyword>
<comment type="similarity">
    <text evidence="2 6">Belongs to the MIP/aquaporin (TC 1.A.8) family.</text>
</comment>
<name>A0AAW1SRR5_9CHLO</name>
<keyword evidence="6" id="KW-0813">Transport</keyword>
<dbReference type="EMBL" id="JALJOV010001017">
    <property type="protein sequence ID" value="KAK9856428.1"/>
    <property type="molecule type" value="Genomic_DNA"/>
</dbReference>
<dbReference type="Gene3D" id="1.20.1080.10">
    <property type="entry name" value="Glycerol uptake facilitator protein"/>
    <property type="match status" value="1"/>
</dbReference>
<dbReference type="GO" id="GO:0005886">
    <property type="term" value="C:plasma membrane"/>
    <property type="evidence" value="ECO:0007669"/>
    <property type="project" value="TreeGrafter"/>
</dbReference>
<dbReference type="AlphaFoldDB" id="A0AAW1SRR5"/>
<dbReference type="GO" id="GO:0015250">
    <property type="term" value="F:water channel activity"/>
    <property type="evidence" value="ECO:0007669"/>
    <property type="project" value="TreeGrafter"/>
</dbReference>
<evidence type="ECO:0000256" key="4">
    <source>
        <dbReference type="ARBA" id="ARBA00022989"/>
    </source>
</evidence>
<dbReference type="InterPro" id="IPR034294">
    <property type="entry name" value="Aquaporin_transptr"/>
</dbReference>
<keyword evidence="5 7" id="KW-0472">Membrane</keyword>
<sequence>MCICHDLEAKLKPYEIFLPHQEGVFSTSISAQLASAGLAADSGISRSLHSAGNRFVLRFNSPAGIPESAAPQTPGGIIHIDNGPFDNEEKKKVFCEVLAQACFNFLSIGAVSMATVNCGGNGLYTTLTVMATHFVILPLIIFAFGPVSGAHFNPMVTTVMVLTGLLRATTGLGYIVAQCFGGIIGAAAWWNLLPAASRQLSMIGAQGAPADHSVAQIFGGEVAASLLLHLGAVWHGGRQEGLGKARTICGGNHCLPEHVDLWAHQLFLHEPCSSPWPCCCLWVSYLT</sequence>
<proteinExistence type="inferred from homology"/>
<evidence type="ECO:0000313" key="8">
    <source>
        <dbReference type="EMBL" id="KAK9856428.1"/>
    </source>
</evidence>
<evidence type="ECO:0000256" key="7">
    <source>
        <dbReference type="SAM" id="Phobius"/>
    </source>
</evidence>
<evidence type="ECO:0000256" key="5">
    <source>
        <dbReference type="ARBA" id="ARBA00023136"/>
    </source>
</evidence>
<evidence type="ECO:0000256" key="3">
    <source>
        <dbReference type="ARBA" id="ARBA00022692"/>
    </source>
</evidence>
<protein>
    <submittedName>
        <fullName evidence="8">Uncharacterized protein</fullName>
    </submittedName>
</protein>
<comment type="caution">
    <text evidence="8">The sequence shown here is derived from an EMBL/GenBank/DDBJ whole genome shotgun (WGS) entry which is preliminary data.</text>
</comment>
<organism evidence="8 9">
    <name type="scientific">Apatococcus fuscideae</name>
    <dbReference type="NCBI Taxonomy" id="2026836"/>
    <lineage>
        <taxon>Eukaryota</taxon>
        <taxon>Viridiplantae</taxon>
        <taxon>Chlorophyta</taxon>
        <taxon>core chlorophytes</taxon>
        <taxon>Trebouxiophyceae</taxon>
        <taxon>Chlorellales</taxon>
        <taxon>Chlorellaceae</taxon>
        <taxon>Apatococcus</taxon>
    </lineage>
</organism>
<evidence type="ECO:0000256" key="1">
    <source>
        <dbReference type="ARBA" id="ARBA00004141"/>
    </source>
</evidence>
<dbReference type="Pfam" id="PF00230">
    <property type="entry name" value="MIP"/>
    <property type="match status" value="1"/>
</dbReference>
<dbReference type="PRINTS" id="PR00783">
    <property type="entry name" value="MINTRINSICP"/>
</dbReference>
<reference evidence="8 9" key="1">
    <citation type="journal article" date="2024" name="Nat. Commun.">
        <title>Phylogenomics reveals the evolutionary origins of lichenization in chlorophyte algae.</title>
        <authorList>
            <person name="Puginier C."/>
            <person name="Libourel C."/>
            <person name="Otte J."/>
            <person name="Skaloud P."/>
            <person name="Haon M."/>
            <person name="Grisel S."/>
            <person name="Petersen M."/>
            <person name="Berrin J.G."/>
            <person name="Delaux P.M."/>
            <person name="Dal Grande F."/>
            <person name="Keller J."/>
        </authorList>
    </citation>
    <scope>NUCLEOTIDE SEQUENCE [LARGE SCALE GENOMIC DNA]</scope>
    <source>
        <strain evidence="8 9">SAG 2523</strain>
    </source>
</reference>
<dbReference type="PANTHER" id="PTHR19139:SF199">
    <property type="entry name" value="MIP17260P"/>
    <property type="match status" value="1"/>
</dbReference>
<feature type="transmembrane region" description="Helical" evidence="7">
    <location>
        <begin position="134"/>
        <end position="152"/>
    </location>
</feature>
<evidence type="ECO:0000313" key="9">
    <source>
        <dbReference type="Proteomes" id="UP001485043"/>
    </source>
</evidence>
<dbReference type="Proteomes" id="UP001485043">
    <property type="component" value="Unassembled WGS sequence"/>
</dbReference>
<keyword evidence="3 6" id="KW-0812">Transmembrane</keyword>
<evidence type="ECO:0000256" key="2">
    <source>
        <dbReference type="ARBA" id="ARBA00006175"/>
    </source>
</evidence>
<evidence type="ECO:0000256" key="6">
    <source>
        <dbReference type="RuleBase" id="RU000477"/>
    </source>
</evidence>
<accession>A0AAW1SRR5</accession>
<dbReference type="InterPro" id="IPR000425">
    <property type="entry name" value="MIP"/>
</dbReference>
<dbReference type="PANTHER" id="PTHR19139">
    <property type="entry name" value="AQUAPORIN TRANSPORTER"/>
    <property type="match status" value="1"/>
</dbReference>
<keyword evidence="9" id="KW-1185">Reference proteome</keyword>
<comment type="subcellular location">
    <subcellularLocation>
        <location evidence="1">Membrane</location>
        <topology evidence="1">Multi-pass membrane protein</topology>
    </subcellularLocation>
</comment>
<dbReference type="InterPro" id="IPR023271">
    <property type="entry name" value="Aquaporin-like"/>
</dbReference>
<dbReference type="SUPFAM" id="SSF81338">
    <property type="entry name" value="Aquaporin-like"/>
    <property type="match status" value="1"/>
</dbReference>